<evidence type="ECO:0000256" key="2">
    <source>
        <dbReference type="ARBA" id="ARBA00022448"/>
    </source>
</evidence>
<keyword evidence="10" id="KW-1185">Reference proteome</keyword>
<gene>
    <name evidence="9" type="ORF">HD601_003029</name>
</gene>
<reference evidence="9 10" key="1">
    <citation type="submission" date="2020-08" db="EMBL/GenBank/DDBJ databases">
        <title>Sequencing the genomes of 1000 actinobacteria strains.</title>
        <authorList>
            <person name="Klenk H.-P."/>
        </authorList>
    </citation>
    <scope>NUCLEOTIDE SEQUENCE [LARGE SCALE GENOMIC DNA]</scope>
    <source>
        <strain evidence="9 10">DSM 102122</strain>
    </source>
</reference>
<accession>A0A7W9GRH4</accession>
<feature type="transmembrane region" description="Helical" evidence="7">
    <location>
        <begin position="240"/>
        <end position="261"/>
    </location>
</feature>
<protein>
    <submittedName>
        <fullName evidence="9">Raffinose/stachyose/melibiose transport system permease protein</fullName>
    </submittedName>
</protein>
<dbReference type="Pfam" id="PF00528">
    <property type="entry name" value="BPD_transp_1"/>
    <property type="match status" value="1"/>
</dbReference>
<dbReference type="EMBL" id="JACHMM010000001">
    <property type="protein sequence ID" value="MBB5788454.1"/>
    <property type="molecule type" value="Genomic_DNA"/>
</dbReference>
<feature type="domain" description="ABC transmembrane type-1" evidence="8">
    <location>
        <begin position="70"/>
        <end position="261"/>
    </location>
</feature>
<evidence type="ECO:0000259" key="8">
    <source>
        <dbReference type="PROSITE" id="PS50928"/>
    </source>
</evidence>
<comment type="subcellular location">
    <subcellularLocation>
        <location evidence="1 7">Cell membrane</location>
        <topology evidence="1 7">Multi-pass membrane protein</topology>
    </subcellularLocation>
</comment>
<evidence type="ECO:0000313" key="9">
    <source>
        <dbReference type="EMBL" id="MBB5788454.1"/>
    </source>
</evidence>
<dbReference type="PANTHER" id="PTHR43744">
    <property type="entry name" value="ABC TRANSPORTER PERMEASE PROTEIN MG189-RELATED-RELATED"/>
    <property type="match status" value="1"/>
</dbReference>
<evidence type="ECO:0000256" key="1">
    <source>
        <dbReference type="ARBA" id="ARBA00004651"/>
    </source>
</evidence>
<keyword evidence="5 7" id="KW-1133">Transmembrane helix</keyword>
<evidence type="ECO:0000256" key="7">
    <source>
        <dbReference type="RuleBase" id="RU363032"/>
    </source>
</evidence>
<proteinExistence type="inferred from homology"/>
<evidence type="ECO:0000256" key="4">
    <source>
        <dbReference type="ARBA" id="ARBA00022692"/>
    </source>
</evidence>
<dbReference type="Gene3D" id="1.10.3720.10">
    <property type="entry name" value="MetI-like"/>
    <property type="match status" value="1"/>
</dbReference>
<dbReference type="AlphaFoldDB" id="A0A7W9GRH4"/>
<feature type="transmembrane region" description="Helical" evidence="7">
    <location>
        <begin position="12"/>
        <end position="36"/>
    </location>
</feature>
<dbReference type="PROSITE" id="PS50928">
    <property type="entry name" value="ABC_TM1"/>
    <property type="match status" value="1"/>
</dbReference>
<evidence type="ECO:0000256" key="6">
    <source>
        <dbReference type="ARBA" id="ARBA00023136"/>
    </source>
</evidence>
<dbReference type="PANTHER" id="PTHR43744:SF12">
    <property type="entry name" value="ABC TRANSPORTER PERMEASE PROTEIN MG189-RELATED"/>
    <property type="match status" value="1"/>
</dbReference>
<keyword evidence="6 7" id="KW-0472">Membrane</keyword>
<dbReference type="Proteomes" id="UP000542813">
    <property type="component" value="Unassembled WGS sequence"/>
</dbReference>
<dbReference type="InterPro" id="IPR035906">
    <property type="entry name" value="MetI-like_sf"/>
</dbReference>
<organism evidence="9 10">
    <name type="scientific">Jiangella mangrovi</name>
    <dbReference type="NCBI Taxonomy" id="1524084"/>
    <lineage>
        <taxon>Bacteria</taxon>
        <taxon>Bacillati</taxon>
        <taxon>Actinomycetota</taxon>
        <taxon>Actinomycetes</taxon>
        <taxon>Jiangellales</taxon>
        <taxon>Jiangellaceae</taxon>
        <taxon>Jiangella</taxon>
    </lineage>
</organism>
<dbReference type="CDD" id="cd06261">
    <property type="entry name" value="TM_PBP2"/>
    <property type="match status" value="1"/>
</dbReference>
<feature type="transmembrane region" description="Helical" evidence="7">
    <location>
        <begin position="105"/>
        <end position="127"/>
    </location>
</feature>
<feature type="transmembrane region" description="Helical" evidence="7">
    <location>
        <begin position="74"/>
        <end position="98"/>
    </location>
</feature>
<sequence length="275" mass="29187">MTRRRVAGRSPVGVLVLTLAAVGTVLPLVSMALTALQPRGSAPAGLSVPADPQWGNFVDAWDAAVMGELLRSSALIVLVVVPSALLLATLAGYGLALVPFRGAALVYAAFLAGLALPYEALIAPLYLQIGDLGLLNTRWAIIVPLTALFMPFSVFWMRAHFLGLPAELLDSARVDGASMRQAFRHVMLPLAAPAWSALAILLFLWTWNQFLLAVTLVDEPTRRTMAGALGAYQGQYGTDIVLLCAGSLLIIVPTIAVFLIFQRGFVAAILQGAGR</sequence>
<keyword evidence="2 7" id="KW-0813">Transport</keyword>
<dbReference type="InterPro" id="IPR000515">
    <property type="entry name" value="MetI-like"/>
</dbReference>
<name>A0A7W9GRH4_9ACTN</name>
<feature type="transmembrane region" description="Helical" evidence="7">
    <location>
        <begin position="139"/>
        <end position="157"/>
    </location>
</feature>
<dbReference type="GO" id="GO:0005886">
    <property type="term" value="C:plasma membrane"/>
    <property type="evidence" value="ECO:0007669"/>
    <property type="project" value="UniProtKB-SubCell"/>
</dbReference>
<keyword evidence="3" id="KW-1003">Cell membrane</keyword>
<evidence type="ECO:0000256" key="3">
    <source>
        <dbReference type="ARBA" id="ARBA00022475"/>
    </source>
</evidence>
<evidence type="ECO:0000313" key="10">
    <source>
        <dbReference type="Proteomes" id="UP000542813"/>
    </source>
</evidence>
<dbReference type="SUPFAM" id="SSF161098">
    <property type="entry name" value="MetI-like"/>
    <property type="match status" value="1"/>
</dbReference>
<feature type="transmembrane region" description="Helical" evidence="7">
    <location>
        <begin position="186"/>
        <end position="207"/>
    </location>
</feature>
<dbReference type="RefSeq" id="WP_221441003.1">
    <property type="nucleotide sequence ID" value="NZ_JACHMM010000001.1"/>
</dbReference>
<comment type="caution">
    <text evidence="9">The sequence shown here is derived from an EMBL/GenBank/DDBJ whole genome shotgun (WGS) entry which is preliminary data.</text>
</comment>
<comment type="similarity">
    <text evidence="7">Belongs to the binding-protein-dependent transport system permease family.</text>
</comment>
<dbReference type="GO" id="GO:0055085">
    <property type="term" value="P:transmembrane transport"/>
    <property type="evidence" value="ECO:0007669"/>
    <property type="project" value="InterPro"/>
</dbReference>
<keyword evidence="4 7" id="KW-0812">Transmembrane</keyword>
<evidence type="ECO:0000256" key="5">
    <source>
        <dbReference type="ARBA" id="ARBA00022989"/>
    </source>
</evidence>